<keyword evidence="13" id="KW-0378">Hydrolase</keyword>
<keyword evidence="10" id="KW-0479">Metal-binding</keyword>
<keyword evidence="15" id="KW-0460">Magnesium</keyword>
<accession>A0ABD2IHW2</accession>
<evidence type="ECO:0000313" key="23">
    <source>
        <dbReference type="Proteomes" id="UP001620645"/>
    </source>
</evidence>
<feature type="coiled-coil region" evidence="19">
    <location>
        <begin position="514"/>
        <end position="576"/>
    </location>
</feature>
<organism evidence="22 23">
    <name type="scientific">Heterodera schachtii</name>
    <name type="common">Sugarbeet cyst nematode worm</name>
    <name type="synonym">Tylenchus schachtii</name>
    <dbReference type="NCBI Taxonomy" id="97005"/>
    <lineage>
        <taxon>Eukaryota</taxon>
        <taxon>Metazoa</taxon>
        <taxon>Ecdysozoa</taxon>
        <taxon>Nematoda</taxon>
        <taxon>Chromadorea</taxon>
        <taxon>Rhabditida</taxon>
        <taxon>Tylenchina</taxon>
        <taxon>Tylenchomorpha</taxon>
        <taxon>Tylenchoidea</taxon>
        <taxon>Heteroderidae</taxon>
        <taxon>Heteroderinae</taxon>
        <taxon>Heterodera</taxon>
    </lineage>
</organism>
<protein>
    <recommendedName>
        <fullName evidence="5">Serine/threonine-protein kinase RIO1</fullName>
        <ecNumber evidence="4">2.7.11.1</ecNumber>
    </recommendedName>
    <alternativeName>
        <fullName evidence="18">Serine/threonine-protein kinase rio1</fullName>
    </alternativeName>
</protein>
<comment type="catalytic activity">
    <reaction evidence="17">
        <text>L-seryl-[protein] + ATP = O-phospho-L-seryl-[protein] + ADP + H(+)</text>
        <dbReference type="Rhea" id="RHEA:17989"/>
        <dbReference type="Rhea" id="RHEA-COMP:9863"/>
        <dbReference type="Rhea" id="RHEA-COMP:11604"/>
        <dbReference type="ChEBI" id="CHEBI:15378"/>
        <dbReference type="ChEBI" id="CHEBI:29999"/>
        <dbReference type="ChEBI" id="CHEBI:30616"/>
        <dbReference type="ChEBI" id="CHEBI:83421"/>
        <dbReference type="ChEBI" id="CHEBI:456216"/>
        <dbReference type="EC" id="2.7.11.1"/>
    </reaction>
</comment>
<feature type="region of interest" description="Disordered" evidence="20">
    <location>
        <begin position="98"/>
        <end position="121"/>
    </location>
</feature>
<comment type="catalytic activity">
    <reaction evidence="16">
        <text>L-threonyl-[protein] + ATP = O-phospho-L-threonyl-[protein] + ADP + H(+)</text>
        <dbReference type="Rhea" id="RHEA:46608"/>
        <dbReference type="Rhea" id="RHEA-COMP:11060"/>
        <dbReference type="Rhea" id="RHEA-COMP:11605"/>
        <dbReference type="ChEBI" id="CHEBI:15378"/>
        <dbReference type="ChEBI" id="CHEBI:30013"/>
        <dbReference type="ChEBI" id="CHEBI:30616"/>
        <dbReference type="ChEBI" id="CHEBI:61977"/>
        <dbReference type="ChEBI" id="CHEBI:456216"/>
        <dbReference type="EC" id="2.7.11.1"/>
    </reaction>
</comment>
<evidence type="ECO:0000256" key="9">
    <source>
        <dbReference type="ARBA" id="ARBA00022679"/>
    </source>
</evidence>
<dbReference type="GO" id="GO:0005737">
    <property type="term" value="C:cytoplasm"/>
    <property type="evidence" value="ECO:0007669"/>
    <property type="project" value="UniProtKB-SubCell"/>
</dbReference>
<feature type="region of interest" description="Disordered" evidence="20">
    <location>
        <begin position="991"/>
        <end position="1037"/>
    </location>
</feature>
<evidence type="ECO:0000256" key="7">
    <source>
        <dbReference type="ARBA" id="ARBA00022517"/>
    </source>
</evidence>
<dbReference type="GO" id="GO:0042254">
    <property type="term" value="P:ribosome biogenesis"/>
    <property type="evidence" value="ECO:0007669"/>
    <property type="project" value="UniProtKB-KW"/>
</dbReference>
<feature type="compositionally biased region" description="Acidic residues" evidence="20">
    <location>
        <begin position="439"/>
        <end position="464"/>
    </location>
</feature>
<keyword evidence="8" id="KW-0723">Serine/threonine-protein kinase</keyword>
<dbReference type="Proteomes" id="UP001620645">
    <property type="component" value="Unassembled WGS sequence"/>
</dbReference>
<keyword evidence="11" id="KW-0547">Nucleotide-binding</keyword>
<keyword evidence="6" id="KW-0963">Cytoplasm</keyword>
<keyword evidence="12" id="KW-0418">Kinase</keyword>
<dbReference type="FunFam" id="3.30.200.20:FF:000148">
    <property type="entry name" value="Serine/threonine-protein kinase RIO1"/>
    <property type="match status" value="1"/>
</dbReference>
<dbReference type="Gene3D" id="1.10.510.10">
    <property type="entry name" value="Transferase(Phosphotransferase) domain 1"/>
    <property type="match status" value="1"/>
</dbReference>
<feature type="compositionally biased region" description="Polar residues" evidence="20">
    <location>
        <begin position="875"/>
        <end position="906"/>
    </location>
</feature>
<evidence type="ECO:0000259" key="21">
    <source>
        <dbReference type="SMART" id="SM00090"/>
    </source>
</evidence>
<dbReference type="GO" id="GO:0005524">
    <property type="term" value="F:ATP binding"/>
    <property type="evidence" value="ECO:0007669"/>
    <property type="project" value="UniProtKB-KW"/>
</dbReference>
<feature type="region of interest" description="Disordered" evidence="20">
    <location>
        <begin position="424"/>
        <end position="471"/>
    </location>
</feature>
<evidence type="ECO:0000256" key="13">
    <source>
        <dbReference type="ARBA" id="ARBA00022801"/>
    </source>
</evidence>
<evidence type="ECO:0000256" key="6">
    <source>
        <dbReference type="ARBA" id="ARBA00022490"/>
    </source>
</evidence>
<comment type="similarity">
    <text evidence="3">Belongs to the protein kinase superfamily. RIO-type Ser/Thr kinase family.</text>
</comment>
<dbReference type="InterPro" id="IPR018935">
    <property type="entry name" value="RIO_kinase_CS"/>
</dbReference>
<comment type="caution">
    <text evidence="22">The sequence shown here is derived from an EMBL/GenBank/DDBJ whole genome shotgun (WGS) entry which is preliminary data.</text>
</comment>
<evidence type="ECO:0000256" key="16">
    <source>
        <dbReference type="ARBA" id="ARBA00047899"/>
    </source>
</evidence>
<feature type="region of interest" description="Disordered" evidence="20">
    <location>
        <begin position="867"/>
        <end position="906"/>
    </location>
</feature>
<evidence type="ECO:0000256" key="18">
    <source>
        <dbReference type="ARBA" id="ARBA00068838"/>
    </source>
</evidence>
<dbReference type="InterPro" id="IPR011009">
    <property type="entry name" value="Kinase-like_dom_sf"/>
</dbReference>
<gene>
    <name evidence="22" type="ORF">niasHS_013129</name>
</gene>
<evidence type="ECO:0000256" key="1">
    <source>
        <dbReference type="ARBA" id="ARBA00001946"/>
    </source>
</evidence>
<evidence type="ECO:0000256" key="3">
    <source>
        <dbReference type="ARBA" id="ARBA00009196"/>
    </source>
</evidence>
<reference evidence="22 23" key="1">
    <citation type="submission" date="2024-10" db="EMBL/GenBank/DDBJ databases">
        <authorList>
            <person name="Kim D."/>
        </authorList>
    </citation>
    <scope>NUCLEOTIDE SEQUENCE [LARGE SCALE GENOMIC DNA]</scope>
    <source>
        <strain evidence="22">Taebaek</strain>
    </source>
</reference>
<feature type="compositionally biased region" description="Polar residues" evidence="20">
    <location>
        <begin position="940"/>
        <end position="953"/>
    </location>
</feature>
<feature type="compositionally biased region" description="Polar residues" evidence="20">
    <location>
        <begin position="641"/>
        <end position="663"/>
    </location>
</feature>
<evidence type="ECO:0000256" key="19">
    <source>
        <dbReference type="SAM" id="Coils"/>
    </source>
</evidence>
<feature type="compositionally biased region" description="Polar residues" evidence="20">
    <location>
        <begin position="688"/>
        <end position="712"/>
    </location>
</feature>
<feature type="compositionally biased region" description="Basic and acidic residues" evidence="20">
    <location>
        <begin position="954"/>
        <end position="965"/>
    </location>
</feature>
<feature type="domain" description="RIO kinase" evidence="21">
    <location>
        <begin position="115"/>
        <end position="352"/>
    </location>
</feature>
<evidence type="ECO:0000256" key="2">
    <source>
        <dbReference type="ARBA" id="ARBA00004496"/>
    </source>
</evidence>
<dbReference type="Pfam" id="PF01163">
    <property type="entry name" value="RIO1"/>
    <property type="match status" value="1"/>
</dbReference>
<evidence type="ECO:0000313" key="22">
    <source>
        <dbReference type="EMBL" id="KAL3077140.1"/>
    </source>
</evidence>
<keyword evidence="9" id="KW-0808">Transferase</keyword>
<keyword evidence="14" id="KW-0067">ATP-binding</keyword>
<evidence type="ECO:0000256" key="5">
    <source>
        <dbReference type="ARBA" id="ARBA00016038"/>
    </source>
</evidence>
<evidence type="ECO:0000256" key="12">
    <source>
        <dbReference type="ARBA" id="ARBA00022777"/>
    </source>
</evidence>
<dbReference type="CDD" id="cd05147">
    <property type="entry name" value="RIO1_euk"/>
    <property type="match status" value="1"/>
</dbReference>
<evidence type="ECO:0000256" key="11">
    <source>
        <dbReference type="ARBA" id="ARBA00022741"/>
    </source>
</evidence>
<dbReference type="InterPro" id="IPR018934">
    <property type="entry name" value="RIO_dom"/>
</dbReference>
<dbReference type="GO" id="GO:0016787">
    <property type="term" value="F:hydrolase activity"/>
    <property type="evidence" value="ECO:0007669"/>
    <property type="project" value="UniProtKB-KW"/>
</dbReference>
<feature type="compositionally biased region" description="Basic and acidic residues" evidence="20">
    <location>
        <begin position="112"/>
        <end position="121"/>
    </location>
</feature>
<feature type="region of interest" description="Disordered" evidence="20">
    <location>
        <begin position="684"/>
        <end position="719"/>
    </location>
</feature>
<comment type="cofactor">
    <cofactor evidence="1">
        <name>Mg(2+)</name>
        <dbReference type="ChEBI" id="CHEBI:18420"/>
    </cofactor>
</comment>
<evidence type="ECO:0000256" key="4">
    <source>
        <dbReference type="ARBA" id="ARBA00012513"/>
    </source>
</evidence>
<dbReference type="EC" id="2.7.11.1" evidence="4"/>
<evidence type="ECO:0000256" key="8">
    <source>
        <dbReference type="ARBA" id="ARBA00022527"/>
    </source>
</evidence>
<keyword evidence="7" id="KW-0690">Ribosome biogenesis</keyword>
<dbReference type="InterPro" id="IPR051272">
    <property type="entry name" value="RIO-type_Ser/Thr_kinase"/>
</dbReference>
<dbReference type="SMART" id="SM00090">
    <property type="entry name" value="RIO"/>
    <property type="match status" value="1"/>
</dbReference>
<evidence type="ECO:0000256" key="14">
    <source>
        <dbReference type="ARBA" id="ARBA00022840"/>
    </source>
</evidence>
<feature type="region of interest" description="Disordered" evidence="20">
    <location>
        <begin position="622"/>
        <end position="670"/>
    </location>
</feature>
<evidence type="ECO:0000256" key="17">
    <source>
        <dbReference type="ARBA" id="ARBA00048679"/>
    </source>
</evidence>
<evidence type="ECO:0000256" key="20">
    <source>
        <dbReference type="SAM" id="MobiDB-lite"/>
    </source>
</evidence>
<dbReference type="GO" id="GO:0004674">
    <property type="term" value="F:protein serine/threonine kinase activity"/>
    <property type="evidence" value="ECO:0007669"/>
    <property type="project" value="UniProtKB-KW"/>
</dbReference>
<dbReference type="SUPFAM" id="SSF56112">
    <property type="entry name" value="Protein kinase-like (PK-like)"/>
    <property type="match status" value="1"/>
</dbReference>
<dbReference type="EMBL" id="JBICCN010000327">
    <property type="protein sequence ID" value="KAL3077140.1"/>
    <property type="molecule type" value="Genomic_DNA"/>
</dbReference>
<dbReference type="GO" id="GO:0046872">
    <property type="term" value="F:metal ion binding"/>
    <property type="evidence" value="ECO:0007669"/>
    <property type="project" value="UniProtKB-KW"/>
</dbReference>
<feature type="compositionally biased region" description="Basic and acidic residues" evidence="20">
    <location>
        <begin position="992"/>
        <end position="1002"/>
    </location>
</feature>
<dbReference type="InterPro" id="IPR000687">
    <property type="entry name" value="RIO_kinase"/>
</dbReference>
<dbReference type="Gene3D" id="3.30.200.20">
    <property type="entry name" value="Phosphorylase Kinase, domain 1"/>
    <property type="match status" value="1"/>
</dbReference>
<feature type="compositionally biased region" description="Polar residues" evidence="20">
    <location>
        <begin position="622"/>
        <end position="634"/>
    </location>
</feature>
<dbReference type="AlphaFoldDB" id="A0ABD2IHW2"/>
<keyword evidence="19" id="KW-0175">Coiled coil</keyword>
<proteinExistence type="inferred from homology"/>
<name>A0ABD2IHW2_HETSC</name>
<comment type="subcellular location">
    <subcellularLocation>
        <location evidence="2">Cytoplasm</location>
    </subcellularLocation>
</comment>
<evidence type="ECO:0000256" key="10">
    <source>
        <dbReference type="ARBA" id="ARBA00022723"/>
    </source>
</evidence>
<evidence type="ECO:0000256" key="15">
    <source>
        <dbReference type="ARBA" id="ARBA00022842"/>
    </source>
</evidence>
<keyword evidence="23" id="KW-1185">Reference proteome</keyword>
<dbReference type="PROSITE" id="PS01245">
    <property type="entry name" value="RIO1"/>
    <property type="match status" value="1"/>
</dbReference>
<feature type="region of interest" description="Disordered" evidence="20">
    <location>
        <begin position="929"/>
        <end position="965"/>
    </location>
</feature>
<sequence length="1037" mass="116698">MDSNEAKDALIIPQLNDLLIEKFEDGNNSDNHEEDGSGSDYEELADECEDFFGDLTKKFTSANLLNYRPNRQIVNIDASHTAAALRSQTLRSGEAFIQSHMNQNDGGKQKRRDRDRSDRATVEQVLDPRTRLVLFQFIQRGLIESLEGCVSTGKEANVYHGVTKSGSLAVKVYKTSILTFKDRDRYVTGEFRYRTGYCRRNPRKMVAVWAEKEVRNLQRMFLVGLPVPKPVLLKGNVLVMEFIGEDGCAAPLLKNAVEELCPEMVDKLYLDCVKIMRVMYRTCHLVHADLSEYNMLLHNQRLVIIDVSQSVEHDHPHSLEFLRMDIGNVTRFFKSKDAAVLGMKRLFEAIVDPLIDDLAFEQILQNERMDGPLPDDMLFMKAYIPHKLDNIAHYERDYEMEKKGIELNNPFQKTIGRTMDFKKSEEEGLCGNDEHLDGLDSDTDNEEPFESSEEQNDVSDEGENDDKQLKKNDKTVYQKYVRVRGESPIIIMDGGVTRSLYIGRDKTLEVLKRREAVERELQAKREAKIREQHERMERAAQLKEAELRDRARMKQQRELERQKAVLDRRCAQMEQLNARKVELLKRTHHGSSRIVTLNQAKKPVYAFGSSTPRKLAFLENIQQQQRDSGGSRNSPMGMRGSTPSLAQGPSNTAPTTSRFQNPLSLDGRAGGSSIMTRSVVGALGNGIGTTPNRKNNFNKPPAQPTKQTPNSIKKQRKMANQGMIKTNEGMLTTGQNITKEVQQEKQNSPTLTATNKTNEGMVTADQNIINEVKSNEGILTSDQNTTNEVQEEKQNSPTLTATNTSFYTAHESSSIGEVSMYEHVPLTENEPIITPPKSTTPPVLIVIPNQEEKEERRRHIKELLARTRQEANGPPNAQNNGITNVNGGSSVAPSTTPSLPISASNPLLPQRDASALVQDINAKYLHKFQKQQQKDGEMAANSQANPRNSTNLSKELDESGSADKEGTFCLPGQVISANDQFSHVASLTIFSKNEEERDERILLKQHPSPPDDPQTNGNEINGKEFHPPEPTTNAQMS</sequence>
<dbReference type="PANTHER" id="PTHR45723">
    <property type="entry name" value="SERINE/THREONINE-PROTEIN KINASE RIO1"/>
    <property type="match status" value="1"/>
</dbReference>
<feature type="compositionally biased region" description="Basic and acidic residues" evidence="20">
    <location>
        <begin position="424"/>
        <end position="438"/>
    </location>
</feature>